<keyword evidence="2" id="KW-1185">Reference proteome</keyword>
<evidence type="ECO:0000313" key="1">
    <source>
        <dbReference type="EMBL" id="KAF9492435.1"/>
    </source>
</evidence>
<evidence type="ECO:0000313" key="2">
    <source>
        <dbReference type="Proteomes" id="UP000807025"/>
    </source>
</evidence>
<gene>
    <name evidence="1" type="ORF">BDN71DRAFT_1451492</name>
</gene>
<dbReference type="EMBL" id="MU154601">
    <property type="protein sequence ID" value="KAF9492435.1"/>
    <property type="molecule type" value="Genomic_DNA"/>
</dbReference>
<organism evidence="1 2">
    <name type="scientific">Pleurotus eryngii</name>
    <name type="common">Boletus of the steppes</name>
    <dbReference type="NCBI Taxonomy" id="5323"/>
    <lineage>
        <taxon>Eukaryota</taxon>
        <taxon>Fungi</taxon>
        <taxon>Dikarya</taxon>
        <taxon>Basidiomycota</taxon>
        <taxon>Agaricomycotina</taxon>
        <taxon>Agaricomycetes</taxon>
        <taxon>Agaricomycetidae</taxon>
        <taxon>Agaricales</taxon>
        <taxon>Pleurotineae</taxon>
        <taxon>Pleurotaceae</taxon>
        <taxon>Pleurotus</taxon>
    </lineage>
</organism>
<protein>
    <submittedName>
        <fullName evidence="1">Uncharacterized protein</fullName>
    </submittedName>
</protein>
<name>A0A9P5ZTJ9_PLEER</name>
<accession>A0A9P5ZTJ9</accession>
<comment type="caution">
    <text evidence="1">The sequence shown here is derived from an EMBL/GenBank/DDBJ whole genome shotgun (WGS) entry which is preliminary data.</text>
</comment>
<dbReference type="AlphaFoldDB" id="A0A9P5ZTJ9"/>
<reference evidence="1" key="1">
    <citation type="submission" date="2020-11" db="EMBL/GenBank/DDBJ databases">
        <authorList>
            <consortium name="DOE Joint Genome Institute"/>
            <person name="Ahrendt S."/>
            <person name="Riley R."/>
            <person name="Andreopoulos W."/>
            <person name="Labutti K."/>
            <person name="Pangilinan J."/>
            <person name="Ruiz-Duenas F.J."/>
            <person name="Barrasa J.M."/>
            <person name="Sanchez-Garcia M."/>
            <person name="Camarero S."/>
            <person name="Miyauchi S."/>
            <person name="Serrano A."/>
            <person name="Linde D."/>
            <person name="Babiker R."/>
            <person name="Drula E."/>
            <person name="Ayuso-Fernandez I."/>
            <person name="Pacheco R."/>
            <person name="Padilla G."/>
            <person name="Ferreira P."/>
            <person name="Barriuso J."/>
            <person name="Kellner H."/>
            <person name="Castanera R."/>
            <person name="Alfaro M."/>
            <person name="Ramirez L."/>
            <person name="Pisabarro A.G."/>
            <person name="Kuo A."/>
            <person name="Tritt A."/>
            <person name="Lipzen A."/>
            <person name="He G."/>
            <person name="Yan M."/>
            <person name="Ng V."/>
            <person name="Cullen D."/>
            <person name="Martin F."/>
            <person name="Rosso M.-N."/>
            <person name="Henrissat B."/>
            <person name="Hibbett D."/>
            <person name="Martinez A.T."/>
            <person name="Grigoriev I.V."/>
        </authorList>
    </citation>
    <scope>NUCLEOTIDE SEQUENCE</scope>
    <source>
        <strain evidence="1">ATCC 90797</strain>
    </source>
</reference>
<dbReference type="Proteomes" id="UP000807025">
    <property type="component" value="Unassembled WGS sequence"/>
</dbReference>
<sequence length="133" mass="14957">MEHTEVVEKDRAFRLLVVSTPCCPDSEPAKYVLSGDGIPAEELVVIKRNILQSWKECLRKVKFIKLSGKAVPTFKSSTIDLNELIFKMTLVYIKDEWILLAAEGSLLGQCNGEQTLVLLDKEGHSFDSHTCFN</sequence>
<proteinExistence type="predicted"/>